<feature type="transmembrane region" description="Helical" evidence="1">
    <location>
        <begin position="12"/>
        <end position="45"/>
    </location>
</feature>
<dbReference type="EMBL" id="PXNP01000009">
    <property type="protein sequence ID" value="PSF13422.1"/>
    <property type="molecule type" value="Genomic_DNA"/>
</dbReference>
<protein>
    <submittedName>
        <fullName evidence="2">Uncharacterized protein</fullName>
    </submittedName>
</protein>
<reference evidence="2 3" key="1">
    <citation type="submission" date="2018-03" db="EMBL/GenBank/DDBJ databases">
        <title>Marinobacter brunus sp. nov., a marine bacterium of Gamma-proteobacteria isolated from the surface seawater of the South China Sea.</title>
        <authorList>
            <person name="Cheng H."/>
            <person name="Wu Y.-H."/>
            <person name="Xamxidin M."/>
            <person name="Xu X.-W."/>
        </authorList>
    </citation>
    <scope>NUCLEOTIDE SEQUENCE [LARGE SCALE GENOMIC DNA]</scope>
    <source>
        <strain evidence="2 3">NH169-3</strain>
    </source>
</reference>
<name>A0A2T1KUN2_9GAMM</name>
<keyword evidence="1" id="KW-0812">Transmembrane</keyword>
<evidence type="ECO:0000313" key="2">
    <source>
        <dbReference type="EMBL" id="PSF13422.1"/>
    </source>
</evidence>
<comment type="caution">
    <text evidence="2">The sequence shown here is derived from an EMBL/GenBank/DDBJ whole genome shotgun (WGS) entry which is preliminary data.</text>
</comment>
<proteinExistence type="predicted"/>
<evidence type="ECO:0000256" key="1">
    <source>
        <dbReference type="SAM" id="Phobius"/>
    </source>
</evidence>
<keyword evidence="3" id="KW-1185">Reference proteome</keyword>
<accession>A0A2T1KUN2</accession>
<gene>
    <name evidence="2" type="ORF">C7H09_02080</name>
</gene>
<dbReference type="AlphaFoldDB" id="A0A2T1KUN2"/>
<keyword evidence="1" id="KW-1133">Transmembrane helix</keyword>
<sequence length="63" mass="7110">MAKAKVKDDLALLLTACIVSVVGWGIFQLLGMYTFLVGIAAWMYVSIRHWRRVPKKGSERKEG</sequence>
<keyword evidence="1" id="KW-0472">Membrane</keyword>
<evidence type="ECO:0000313" key="3">
    <source>
        <dbReference type="Proteomes" id="UP000239866"/>
    </source>
</evidence>
<organism evidence="2 3">
    <name type="scientific">Marinobacter fuscus</name>
    <dbReference type="NCBI Taxonomy" id="2109942"/>
    <lineage>
        <taxon>Bacteria</taxon>
        <taxon>Pseudomonadati</taxon>
        <taxon>Pseudomonadota</taxon>
        <taxon>Gammaproteobacteria</taxon>
        <taxon>Pseudomonadales</taxon>
        <taxon>Marinobacteraceae</taxon>
        <taxon>Marinobacter</taxon>
    </lineage>
</organism>
<dbReference type="Proteomes" id="UP000239866">
    <property type="component" value="Unassembled WGS sequence"/>
</dbReference>